<dbReference type="Pfam" id="PF02518">
    <property type="entry name" value="HATPase_c"/>
    <property type="match status" value="1"/>
</dbReference>
<keyword evidence="12 20" id="KW-0418">Kinase</keyword>
<evidence type="ECO:0000256" key="1">
    <source>
        <dbReference type="ARBA" id="ARBA00000085"/>
    </source>
</evidence>
<evidence type="ECO:0000256" key="5">
    <source>
        <dbReference type="ARBA" id="ARBA00017322"/>
    </source>
</evidence>
<keyword evidence="6" id="KW-0004">4Fe-4S</keyword>
<keyword evidence="11" id="KW-0547">Nucleotide-binding</keyword>
<dbReference type="Proteomes" id="UP000026941">
    <property type="component" value="Unassembled WGS sequence"/>
</dbReference>
<dbReference type="Gene3D" id="3.30.565.10">
    <property type="entry name" value="Histidine kinase-like ATPase, C-terminal domain"/>
    <property type="match status" value="1"/>
</dbReference>
<dbReference type="InterPro" id="IPR003594">
    <property type="entry name" value="HATPase_dom"/>
</dbReference>
<evidence type="ECO:0000256" key="6">
    <source>
        <dbReference type="ARBA" id="ARBA00022485"/>
    </source>
</evidence>
<dbReference type="SUPFAM" id="SSF55874">
    <property type="entry name" value="ATPase domain of HSP90 chaperone/DNA topoisomerase II/histidine kinase"/>
    <property type="match status" value="1"/>
</dbReference>
<evidence type="ECO:0000256" key="11">
    <source>
        <dbReference type="ARBA" id="ARBA00022741"/>
    </source>
</evidence>
<evidence type="ECO:0000256" key="14">
    <source>
        <dbReference type="ARBA" id="ARBA00023004"/>
    </source>
</evidence>
<evidence type="ECO:0000313" key="21">
    <source>
        <dbReference type="Proteomes" id="UP000026941"/>
    </source>
</evidence>
<evidence type="ECO:0000256" key="10">
    <source>
        <dbReference type="ARBA" id="ARBA00022723"/>
    </source>
</evidence>
<comment type="function">
    <text evidence="17">Member of the two-component regulatory system NreB/NreC involved in the control of dissimilatory nitrate/nitrite reduction in response to oxygen. NreB functions as a direct oxygen sensor histidine kinase which is autophosphorylated, in the absence of oxygen, probably at the conserved histidine residue, and transfers its phosphate group probably to a conserved aspartate residue of NreC. NreB/NreC activates the expression of the nitrate (narGHJI) and nitrite (nir) reductase operons, as well as the putative nitrate transporter gene narT.</text>
</comment>
<keyword evidence="16" id="KW-0411">Iron-sulfur</keyword>
<dbReference type="GO" id="GO:0051539">
    <property type="term" value="F:4 iron, 4 sulfur cluster binding"/>
    <property type="evidence" value="ECO:0007669"/>
    <property type="project" value="UniProtKB-KW"/>
</dbReference>
<dbReference type="AlphaFoldDB" id="A0AA87UBH2"/>
<dbReference type="GO" id="GO:0046983">
    <property type="term" value="F:protein dimerization activity"/>
    <property type="evidence" value="ECO:0007669"/>
    <property type="project" value="InterPro"/>
</dbReference>
<reference evidence="20 21" key="1">
    <citation type="submission" date="2014-05" db="EMBL/GenBank/DDBJ databases">
        <title>Whole genome shotgun sequence of Rhizobium rhizogenes NBRC 13257.</title>
        <authorList>
            <person name="Katano-Makiyama Y."/>
            <person name="Hosoyama A."/>
            <person name="Hashimoto M."/>
            <person name="Hosoyama Y."/>
            <person name="Noguchi M."/>
            <person name="Tsuchikane K."/>
            <person name="Kimura A."/>
            <person name="Ohji S."/>
            <person name="Ichikawa N."/>
            <person name="Yamazoe A."/>
            <person name="Fujita N."/>
        </authorList>
    </citation>
    <scope>NUCLEOTIDE SEQUENCE [LARGE SCALE GENOMIC DNA]</scope>
    <source>
        <strain evidence="20 21">NBRC 13257</strain>
    </source>
</reference>
<dbReference type="GO" id="GO:0005524">
    <property type="term" value="F:ATP binding"/>
    <property type="evidence" value="ECO:0007669"/>
    <property type="project" value="UniProtKB-KW"/>
</dbReference>
<evidence type="ECO:0000313" key="20">
    <source>
        <dbReference type="EMBL" id="GAJ95203.1"/>
    </source>
</evidence>
<keyword evidence="10" id="KW-0479">Metal-binding</keyword>
<dbReference type="InterPro" id="IPR050482">
    <property type="entry name" value="Sensor_HK_TwoCompSys"/>
</dbReference>
<evidence type="ECO:0000256" key="7">
    <source>
        <dbReference type="ARBA" id="ARBA00022490"/>
    </source>
</evidence>
<dbReference type="PANTHER" id="PTHR24421:SF10">
    <property type="entry name" value="NITRATE_NITRITE SENSOR PROTEIN NARQ"/>
    <property type="match status" value="1"/>
</dbReference>
<dbReference type="GeneID" id="86852055"/>
<dbReference type="InterPro" id="IPR011712">
    <property type="entry name" value="Sig_transdc_His_kin_sub3_dim/P"/>
</dbReference>
<proteinExistence type="predicted"/>
<evidence type="ECO:0000256" key="18">
    <source>
        <dbReference type="ARBA" id="ARBA00030800"/>
    </source>
</evidence>
<dbReference type="PRINTS" id="PR00344">
    <property type="entry name" value="BCTRLSENSOR"/>
</dbReference>
<dbReference type="PROSITE" id="PS50109">
    <property type="entry name" value="HIS_KIN"/>
    <property type="match status" value="1"/>
</dbReference>
<dbReference type="InterPro" id="IPR036890">
    <property type="entry name" value="HATPase_C_sf"/>
</dbReference>
<dbReference type="GO" id="GO:0016020">
    <property type="term" value="C:membrane"/>
    <property type="evidence" value="ECO:0007669"/>
    <property type="project" value="InterPro"/>
</dbReference>
<dbReference type="Pfam" id="PF07730">
    <property type="entry name" value="HisKA_3"/>
    <property type="match status" value="1"/>
</dbReference>
<dbReference type="EMBL" id="BAYX01000011">
    <property type="protein sequence ID" value="GAJ95203.1"/>
    <property type="molecule type" value="Genomic_DNA"/>
</dbReference>
<dbReference type="GO" id="GO:0046872">
    <property type="term" value="F:metal ion binding"/>
    <property type="evidence" value="ECO:0007669"/>
    <property type="project" value="UniProtKB-KW"/>
</dbReference>
<sequence>MRELRRLYRESEAKAARLRLIVEARTILDTMDFEIAARQVLALVCSFCGASAARIEFPGDPAAEAIRYERAASKPSLGIVFTVHLEGDDPEISVSLAPEMQALTTDDDQQTLKIVADQLLAALNDKRRRQERETFTEALRSREAMLAHLVGEMIGAQEKERARVAYDLHDGVAQSLVSLLLHLEAATVGQDIDVQTAQKLTNCIDLARRCVGDIRLAIADLRPAELDDLGLAAAIRAKLDSMRIEHVSFSDQLGDTRLPRAVEIVLYRVAQEALANAEKHAACKHVRIELAENAEGIVTLTISDDGRGFAASDHRPERGHGVGLPAMRERLALVGGTLSIDSAPGAGTRLLAEVPTDLNRESSP</sequence>
<keyword evidence="13" id="KW-0067">ATP-binding</keyword>
<dbReference type="InterPro" id="IPR004358">
    <property type="entry name" value="Sig_transdc_His_kin-like_C"/>
</dbReference>
<dbReference type="CDD" id="cd16917">
    <property type="entry name" value="HATPase_UhpB-NarQ-NarX-like"/>
    <property type="match status" value="1"/>
</dbReference>
<keyword evidence="8" id="KW-0597">Phosphoprotein</keyword>
<evidence type="ECO:0000256" key="9">
    <source>
        <dbReference type="ARBA" id="ARBA00022679"/>
    </source>
</evidence>
<keyword evidence="9" id="KW-0808">Transferase</keyword>
<evidence type="ECO:0000256" key="13">
    <source>
        <dbReference type="ARBA" id="ARBA00022840"/>
    </source>
</evidence>
<evidence type="ECO:0000256" key="17">
    <source>
        <dbReference type="ARBA" id="ARBA00024827"/>
    </source>
</evidence>
<comment type="catalytic activity">
    <reaction evidence="1">
        <text>ATP + protein L-histidine = ADP + protein N-phospho-L-histidine.</text>
        <dbReference type="EC" id="2.7.13.3"/>
    </reaction>
</comment>
<evidence type="ECO:0000256" key="3">
    <source>
        <dbReference type="ARBA" id="ARBA00004496"/>
    </source>
</evidence>
<evidence type="ECO:0000256" key="16">
    <source>
        <dbReference type="ARBA" id="ARBA00023014"/>
    </source>
</evidence>
<accession>A0AA87UBH2</accession>
<protein>
    <recommendedName>
        <fullName evidence="5">Oxygen sensor histidine kinase NreB</fullName>
        <ecNumber evidence="4">2.7.13.3</ecNumber>
    </recommendedName>
    <alternativeName>
        <fullName evidence="18">Nitrogen regulation protein B</fullName>
    </alternativeName>
</protein>
<dbReference type="EC" id="2.7.13.3" evidence="4"/>
<name>A0AA87UBH2_RHIRH</name>
<dbReference type="Gene3D" id="1.20.5.1930">
    <property type="match status" value="1"/>
</dbReference>
<feature type="domain" description="Histidine kinase" evidence="19">
    <location>
        <begin position="266"/>
        <end position="358"/>
    </location>
</feature>
<dbReference type="InterPro" id="IPR005467">
    <property type="entry name" value="His_kinase_dom"/>
</dbReference>
<keyword evidence="7" id="KW-0963">Cytoplasm</keyword>
<evidence type="ECO:0000256" key="15">
    <source>
        <dbReference type="ARBA" id="ARBA00023012"/>
    </source>
</evidence>
<comment type="cofactor">
    <cofactor evidence="2">
        <name>[4Fe-4S] cluster</name>
        <dbReference type="ChEBI" id="CHEBI:49883"/>
    </cofactor>
</comment>
<comment type="subcellular location">
    <subcellularLocation>
        <location evidence="3">Cytoplasm</location>
    </subcellularLocation>
</comment>
<evidence type="ECO:0000256" key="12">
    <source>
        <dbReference type="ARBA" id="ARBA00022777"/>
    </source>
</evidence>
<evidence type="ECO:0000259" key="19">
    <source>
        <dbReference type="PROSITE" id="PS50109"/>
    </source>
</evidence>
<dbReference type="RefSeq" id="WP_229202632.1">
    <property type="nucleotide sequence ID" value="NZ_BAYX01000011.1"/>
</dbReference>
<evidence type="ECO:0000256" key="4">
    <source>
        <dbReference type="ARBA" id="ARBA00012438"/>
    </source>
</evidence>
<comment type="caution">
    <text evidence="20">The sequence shown here is derived from an EMBL/GenBank/DDBJ whole genome shotgun (WGS) entry which is preliminary data.</text>
</comment>
<evidence type="ECO:0000256" key="8">
    <source>
        <dbReference type="ARBA" id="ARBA00022553"/>
    </source>
</evidence>
<dbReference type="GO" id="GO:0005737">
    <property type="term" value="C:cytoplasm"/>
    <property type="evidence" value="ECO:0007669"/>
    <property type="project" value="UniProtKB-SubCell"/>
</dbReference>
<keyword evidence="15" id="KW-0902">Two-component regulatory system</keyword>
<dbReference type="GO" id="GO:0000155">
    <property type="term" value="F:phosphorelay sensor kinase activity"/>
    <property type="evidence" value="ECO:0007669"/>
    <property type="project" value="InterPro"/>
</dbReference>
<organism evidence="20 21">
    <name type="scientific">Rhizobium rhizogenes NBRC 13257</name>
    <dbReference type="NCBI Taxonomy" id="1220581"/>
    <lineage>
        <taxon>Bacteria</taxon>
        <taxon>Pseudomonadati</taxon>
        <taxon>Pseudomonadota</taxon>
        <taxon>Alphaproteobacteria</taxon>
        <taxon>Hyphomicrobiales</taxon>
        <taxon>Rhizobiaceae</taxon>
        <taxon>Rhizobium/Agrobacterium group</taxon>
        <taxon>Rhizobium</taxon>
    </lineage>
</organism>
<dbReference type="SMART" id="SM00387">
    <property type="entry name" value="HATPase_c"/>
    <property type="match status" value="1"/>
</dbReference>
<keyword evidence="14" id="KW-0408">Iron</keyword>
<evidence type="ECO:0000256" key="2">
    <source>
        <dbReference type="ARBA" id="ARBA00001966"/>
    </source>
</evidence>
<gene>
    <name evidence="20" type="ORF">RRH01S_11_01110</name>
</gene>
<dbReference type="PANTHER" id="PTHR24421">
    <property type="entry name" value="NITRATE/NITRITE SENSOR PROTEIN NARX-RELATED"/>
    <property type="match status" value="1"/>
</dbReference>